<dbReference type="RefSeq" id="WP_144278343.1">
    <property type="nucleotide sequence ID" value="NZ_CP041730.1"/>
</dbReference>
<sequence length="66" mass="7122">MKKITGKFCGPYSGGHKQGIEKSSSTHVRVKEYMEQTNGRFLESLSIDAPYVAAGVMAGSLKKKSA</sequence>
<dbReference type="AlphaFoldDB" id="A0A516SFT0"/>
<dbReference type="Proteomes" id="UP000317550">
    <property type="component" value="Chromosome"/>
</dbReference>
<dbReference type="KEGG" id="cari:FNU76_11575"/>
<protein>
    <submittedName>
        <fullName evidence="2">Uncharacterized protein</fullName>
    </submittedName>
</protein>
<feature type="region of interest" description="Disordered" evidence="1">
    <location>
        <begin position="1"/>
        <end position="25"/>
    </location>
</feature>
<name>A0A516SFT0_9NEIS</name>
<keyword evidence="3" id="KW-1185">Reference proteome</keyword>
<evidence type="ECO:0000313" key="3">
    <source>
        <dbReference type="Proteomes" id="UP000317550"/>
    </source>
</evidence>
<dbReference type="EMBL" id="CP041730">
    <property type="protein sequence ID" value="QDQ26950.1"/>
    <property type="molecule type" value="Genomic_DNA"/>
</dbReference>
<gene>
    <name evidence="2" type="ORF">FNU76_11575</name>
</gene>
<organism evidence="2 3">
    <name type="scientific">Chitinimonas arctica</name>
    <dbReference type="NCBI Taxonomy" id="2594795"/>
    <lineage>
        <taxon>Bacteria</taxon>
        <taxon>Pseudomonadati</taxon>
        <taxon>Pseudomonadota</taxon>
        <taxon>Betaproteobacteria</taxon>
        <taxon>Neisseriales</taxon>
        <taxon>Chitinibacteraceae</taxon>
        <taxon>Chitinimonas</taxon>
    </lineage>
</organism>
<proteinExistence type="predicted"/>
<reference evidence="3" key="1">
    <citation type="submission" date="2019-07" db="EMBL/GenBank/DDBJ databases">
        <title>Chitinimonas sp. nov., isolated from Ny-Alesund, arctica soil.</title>
        <authorList>
            <person name="Xu Q."/>
            <person name="Peng F."/>
        </authorList>
    </citation>
    <scope>NUCLEOTIDE SEQUENCE [LARGE SCALE GENOMIC DNA]</scope>
    <source>
        <strain evidence="3">R3-44</strain>
    </source>
</reference>
<evidence type="ECO:0000313" key="2">
    <source>
        <dbReference type="EMBL" id="QDQ26950.1"/>
    </source>
</evidence>
<evidence type="ECO:0000256" key="1">
    <source>
        <dbReference type="SAM" id="MobiDB-lite"/>
    </source>
</evidence>
<accession>A0A516SFT0</accession>